<sequence>MTRTIPELAPLLETKTTHQREGVWSPTYDLTCNRPVYDGSSVESGLEPGTLRPQSRDLATRAPRSHILLRPFSLGLKGESGIVKKASDRDVGTVGMEFPQQIFPKCLRTENLKMNKKIKDN</sequence>
<name>A0A4Y2E0C4_ARAVE</name>
<gene>
    <name evidence="2" type="ORF">AVEN_221506_1</name>
</gene>
<reference evidence="2 3" key="1">
    <citation type="journal article" date="2019" name="Sci. Rep.">
        <title>Orb-weaving spider Araneus ventricosus genome elucidates the spidroin gene catalogue.</title>
        <authorList>
            <person name="Kono N."/>
            <person name="Nakamura H."/>
            <person name="Ohtoshi R."/>
            <person name="Moran D.A.P."/>
            <person name="Shinohara A."/>
            <person name="Yoshida Y."/>
            <person name="Fujiwara M."/>
            <person name="Mori M."/>
            <person name="Tomita M."/>
            <person name="Arakawa K."/>
        </authorList>
    </citation>
    <scope>NUCLEOTIDE SEQUENCE [LARGE SCALE GENOMIC DNA]</scope>
</reference>
<protein>
    <submittedName>
        <fullName evidence="2">Uncharacterized protein</fullName>
    </submittedName>
</protein>
<dbReference type="EMBL" id="BGPR01000480">
    <property type="protein sequence ID" value="GBM22441.1"/>
    <property type="molecule type" value="Genomic_DNA"/>
</dbReference>
<proteinExistence type="predicted"/>
<dbReference type="AlphaFoldDB" id="A0A4Y2E0C4"/>
<keyword evidence="3" id="KW-1185">Reference proteome</keyword>
<feature type="region of interest" description="Disordered" evidence="1">
    <location>
        <begin position="39"/>
        <end position="59"/>
    </location>
</feature>
<accession>A0A4Y2E0C4</accession>
<evidence type="ECO:0000256" key="1">
    <source>
        <dbReference type="SAM" id="MobiDB-lite"/>
    </source>
</evidence>
<comment type="caution">
    <text evidence="2">The sequence shown here is derived from an EMBL/GenBank/DDBJ whole genome shotgun (WGS) entry which is preliminary data.</text>
</comment>
<evidence type="ECO:0000313" key="3">
    <source>
        <dbReference type="Proteomes" id="UP000499080"/>
    </source>
</evidence>
<dbReference type="Proteomes" id="UP000499080">
    <property type="component" value="Unassembled WGS sequence"/>
</dbReference>
<organism evidence="2 3">
    <name type="scientific">Araneus ventricosus</name>
    <name type="common">Orbweaver spider</name>
    <name type="synonym">Epeira ventricosa</name>
    <dbReference type="NCBI Taxonomy" id="182803"/>
    <lineage>
        <taxon>Eukaryota</taxon>
        <taxon>Metazoa</taxon>
        <taxon>Ecdysozoa</taxon>
        <taxon>Arthropoda</taxon>
        <taxon>Chelicerata</taxon>
        <taxon>Arachnida</taxon>
        <taxon>Araneae</taxon>
        <taxon>Araneomorphae</taxon>
        <taxon>Entelegynae</taxon>
        <taxon>Araneoidea</taxon>
        <taxon>Araneidae</taxon>
        <taxon>Araneus</taxon>
    </lineage>
</organism>
<evidence type="ECO:0000313" key="2">
    <source>
        <dbReference type="EMBL" id="GBM22441.1"/>
    </source>
</evidence>